<reference evidence="2" key="1">
    <citation type="journal article" date="2020" name="Stud. Mycol.">
        <title>101 Dothideomycetes genomes: a test case for predicting lifestyles and emergence of pathogens.</title>
        <authorList>
            <person name="Haridas S."/>
            <person name="Albert R."/>
            <person name="Binder M."/>
            <person name="Bloem J."/>
            <person name="Labutti K."/>
            <person name="Salamov A."/>
            <person name="Andreopoulos B."/>
            <person name="Baker S."/>
            <person name="Barry K."/>
            <person name="Bills G."/>
            <person name="Bluhm B."/>
            <person name="Cannon C."/>
            <person name="Castanera R."/>
            <person name="Culley D."/>
            <person name="Daum C."/>
            <person name="Ezra D."/>
            <person name="Gonzalez J."/>
            <person name="Henrissat B."/>
            <person name="Kuo A."/>
            <person name="Liang C."/>
            <person name="Lipzen A."/>
            <person name="Lutzoni F."/>
            <person name="Magnuson J."/>
            <person name="Mondo S."/>
            <person name="Nolan M."/>
            <person name="Ohm R."/>
            <person name="Pangilinan J."/>
            <person name="Park H.-J."/>
            <person name="Ramirez L."/>
            <person name="Alfaro M."/>
            <person name="Sun H."/>
            <person name="Tritt A."/>
            <person name="Yoshinaga Y."/>
            <person name="Zwiers L.-H."/>
            <person name="Turgeon B."/>
            <person name="Goodwin S."/>
            <person name="Spatafora J."/>
            <person name="Crous P."/>
            <person name="Grigoriev I."/>
        </authorList>
    </citation>
    <scope>NUCLEOTIDE SEQUENCE</scope>
    <source>
        <strain evidence="2">CBS 119687</strain>
    </source>
</reference>
<proteinExistence type="predicted"/>
<dbReference type="Proteomes" id="UP000799771">
    <property type="component" value="Unassembled WGS sequence"/>
</dbReference>
<accession>A0A6A6A1J1</accession>
<name>A0A6A6A1J1_9PLEO</name>
<sequence>MMFGPAFIQLFVHYTLCICNSFALSVDIIRTQQREASAGRVCGNVFRNSRLSKLETLGECGLMGINSLTLTTRFGKV</sequence>
<keyword evidence="3" id="KW-1185">Reference proteome</keyword>
<evidence type="ECO:0000313" key="2">
    <source>
        <dbReference type="EMBL" id="KAF2125872.1"/>
    </source>
</evidence>
<dbReference type="AlphaFoldDB" id="A0A6A6A1J1"/>
<keyword evidence="1" id="KW-0732">Signal</keyword>
<evidence type="ECO:0000313" key="3">
    <source>
        <dbReference type="Proteomes" id="UP000799771"/>
    </source>
</evidence>
<feature type="chain" id="PRO_5025579790" description="Secreted protein" evidence="1">
    <location>
        <begin position="18"/>
        <end position="77"/>
    </location>
</feature>
<dbReference type="EMBL" id="ML977515">
    <property type="protein sequence ID" value="KAF2125872.1"/>
    <property type="molecule type" value="Genomic_DNA"/>
</dbReference>
<evidence type="ECO:0000256" key="1">
    <source>
        <dbReference type="SAM" id="SignalP"/>
    </source>
</evidence>
<evidence type="ECO:0008006" key="4">
    <source>
        <dbReference type="Google" id="ProtNLM"/>
    </source>
</evidence>
<dbReference type="RefSeq" id="XP_033520264.1">
    <property type="nucleotide sequence ID" value="XM_033668878.1"/>
</dbReference>
<dbReference type="GeneID" id="54409310"/>
<organism evidence="2 3">
    <name type="scientific">Dothidotthia symphoricarpi CBS 119687</name>
    <dbReference type="NCBI Taxonomy" id="1392245"/>
    <lineage>
        <taxon>Eukaryota</taxon>
        <taxon>Fungi</taxon>
        <taxon>Dikarya</taxon>
        <taxon>Ascomycota</taxon>
        <taxon>Pezizomycotina</taxon>
        <taxon>Dothideomycetes</taxon>
        <taxon>Pleosporomycetidae</taxon>
        <taxon>Pleosporales</taxon>
        <taxon>Dothidotthiaceae</taxon>
        <taxon>Dothidotthia</taxon>
    </lineage>
</organism>
<gene>
    <name evidence="2" type="ORF">P153DRAFT_369875</name>
</gene>
<protein>
    <recommendedName>
        <fullName evidence="4">Secreted protein</fullName>
    </recommendedName>
</protein>
<feature type="signal peptide" evidence="1">
    <location>
        <begin position="1"/>
        <end position="17"/>
    </location>
</feature>